<gene>
    <name evidence="2" type="ORF">POL25_11875</name>
</gene>
<feature type="signal peptide" evidence="1">
    <location>
        <begin position="1"/>
        <end position="23"/>
    </location>
</feature>
<evidence type="ECO:0008006" key="4">
    <source>
        <dbReference type="Google" id="ProtNLM"/>
    </source>
</evidence>
<comment type="caution">
    <text evidence="2">The sequence shown here is derived from an EMBL/GenBank/DDBJ whole genome shotgun (WGS) entry which is preliminary data.</text>
</comment>
<accession>A0ABT5DWR6</accession>
<evidence type="ECO:0000313" key="3">
    <source>
        <dbReference type="Proteomes" id="UP001221686"/>
    </source>
</evidence>
<dbReference type="PROSITE" id="PS51257">
    <property type="entry name" value="PROKAR_LIPOPROTEIN"/>
    <property type="match status" value="1"/>
</dbReference>
<name>A0ABT5DWR6_9BACT</name>
<protein>
    <recommendedName>
        <fullName evidence="4">Lipoprotein</fullName>
    </recommendedName>
</protein>
<sequence>MTRFAPLFALSATLATGCFFANADEETAFVEADDVRIDLPESIAAREGGQVRGLLHLGVESTAGHVNRWVTMLVEHCARVIAYLDDVQPSAREGNTRIYGPYDDNDGRDLAWLVRVESIEDGANYQIYVGGRGAADQGAMALLMKGDLHKDGSKRSGGFELDFDVVEKHPEMKGPDADMSVVGGFVAVTFERDVETEQKRIDLDFQAASFEYLGWLDDDVFYSDDKYSYTRDAEGGGSFDLTLYGEWDDYGWSGPEREKASVQAAWDAAGNGRARGSILEVDGVGDMKHGDLFLDECQGADGFLTWRALNEPYALEAPGYGFGDPKSCEIEESALDGL</sequence>
<dbReference type="EMBL" id="JAQNDL010000001">
    <property type="protein sequence ID" value="MDC0717598.1"/>
    <property type="molecule type" value="Genomic_DNA"/>
</dbReference>
<feature type="chain" id="PRO_5045447553" description="Lipoprotein" evidence="1">
    <location>
        <begin position="24"/>
        <end position="338"/>
    </location>
</feature>
<dbReference type="RefSeq" id="WP_272086082.1">
    <property type="nucleotide sequence ID" value="NZ_JAQNDL010000001.1"/>
</dbReference>
<dbReference type="Proteomes" id="UP001221686">
    <property type="component" value="Unassembled WGS sequence"/>
</dbReference>
<keyword evidence="3" id="KW-1185">Reference proteome</keyword>
<evidence type="ECO:0000256" key="1">
    <source>
        <dbReference type="SAM" id="SignalP"/>
    </source>
</evidence>
<reference evidence="2 3" key="1">
    <citation type="submission" date="2022-11" db="EMBL/GenBank/DDBJ databases">
        <title>Minimal conservation of predation-associated metabolite biosynthetic gene clusters underscores biosynthetic potential of Myxococcota including descriptions for ten novel species: Archangium lansinium sp. nov., Myxococcus landrumus sp. nov., Nannocystis bai.</title>
        <authorList>
            <person name="Ahearne A."/>
            <person name="Stevens C."/>
            <person name="Dowd S."/>
        </authorList>
    </citation>
    <scope>NUCLEOTIDE SEQUENCE [LARGE SCALE GENOMIC DNA]</scope>
    <source>
        <strain evidence="2 3">BB15-2</strain>
    </source>
</reference>
<organism evidence="2 3">
    <name type="scientific">Nannocystis bainbridge</name>
    <dbReference type="NCBI Taxonomy" id="2995303"/>
    <lineage>
        <taxon>Bacteria</taxon>
        <taxon>Pseudomonadati</taxon>
        <taxon>Myxococcota</taxon>
        <taxon>Polyangia</taxon>
        <taxon>Nannocystales</taxon>
        <taxon>Nannocystaceae</taxon>
        <taxon>Nannocystis</taxon>
    </lineage>
</organism>
<keyword evidence="1" id="KW-0732">Signal</keyword>
<proteinExistence type="predicted"/>
<evidence type="ECO:0000313" key="2">
    <source>
        <dbReference type="EMBL" id="MDC0717598.1"/>
    </source>
</evidence>